<feature type="compositionally biased region" description="Low complexity" evidence="1">
    <location>
        <begin position="277"/>
        <end position="294"/>
    </location>
</feature>
<keyword evidence="4" id="KW-1185">Reference proteome</keyword>
<feature type="transmembrane region" description="Helical" evidence="2">
    <location>
        <begin position="17"/>
        <end position="42"/>
    </location>
</feature>
<feature type="compositionally biased region" description="Low complexity" evidence="1">
    <location>
        <begin position="153"/>
        <end position="167"/>
    </location>
</feature>
<dbReference type="AlphaFoldDB" id="A0A067QI62"/>
<feature type="compositionally biased region" description="Basic and acidic residues" evidence="1">
    <location>
        <begin position="442"/>
        <end position="454"/>
    </location>
</feature>
<name>A0A067QI62_ZOONE</name>
<proteinExistence type="predicted"/>
<feature type="compositionally biased region" description="Acidic residues" evidence="1">
    <location>
        <begin position="227"/>
        <end position="253"/>
    </location>
</feature>
<feature type="region of interest" description="Disordered" evidence="1">
    <location>
        <begin position="516"/>
        <end position="573"/>
    </location>
</feature>
<accession>A0A067QI62</accession>
<evidence type="ECO:0000313" key="3">
    <source>
        <dbReference type="EMBL" id="KDR08436.1"/>
    </source>
</evidence>
<organism evidence="3 4">
    <name type="scientific">Zootermopsis nevadensis</name>
    <name type="common">Dampwood termite</name>
    <dbReference type="NCBI Taxonomy" id="136037"/>
    <lineage>
        <taxon>Eukaryota</taxon>
        <taxon>Metazoa</taxon>
        <taxon>Ecdysozoa</taxon>
        <taxon>Arthropoda</taxon>
        <taxon>Hexapoda</taxon>
        <taxon>Insecta</taxon>
        <taxon>Pterygota</taxon>
        <taxon>Neoptera</taxon>
        <taxon>Polyneoptera</taxon>
        <taxon>Dictyoptera</taxon>
        <taxon>Blattodea</taxon>
        <taxon>Blattoidea</taxon>
        <taxon>Termitoidae</taxon>
        <taxon>Termopsidae</taxon>
        <taxon>Zootermopsis</taxon>
    </lineage>
</organism>
<keyword evidence="2" id="KW-0472">Membrane</keyword>
<protein>
    <submittedName>
        <fullName evidence="3">Uncharacterized protein</fullName>
    </submittedName>
</protein>
<dbReference type="InParanoid" id="A0A067QI62"/>
<keyword evidence="2" id="KW-0812">Transmembrane</keyword>
<dbReference type="STRING" id="136037.A0A067QI62"/>
<feature type="compositionally biased region" description="Basic and acidic residues" evidence="1">
    <location>
        <begin position="466"/>
        <end position="481"/>
    </location>
</feature>
<keyword evidence="2" id="KW-1133">Transmembrane helix</keyword>
<feature type="region of interest" description="Disordered" evidence="1">
    <location>
        <begin position="418"/>
        <end position="490"/>
    </location>
</feature>
<evidence type="ECO:0000256" key="2">
    <source>
        <dbReference type="SAM" id="Phobius"/>
    </source>
</evidence>
<dbReference type="Proteomes" id="UP000027135">
    <property type="component" value="Unassembled WGS sequence"/>
</dbReference>
<reference evidence="3 4" key="1">
    <citation type="journal article" date="2014" name="Nat. Commun.">
        <title>Molecular traces of alternative social organization in a termite genome.</title>
        <authorList>
            <person name="Terrapon N."/>
            <person name="Li C."/>
            <person name="Robertson H.M."/>
            <person name="Ji L."/>
            <person name="Meng X."/>
            <person name="Booth W."/>
            <person name="Chen Z."/>
            <person name="Childers C.P."/>
            <person name="Glastad K.M."/>
            <person name="Gokhale K."/>
            <person name="Gowin J."/>
            <person name="Gronenberg W."/>
            <person name="Hermansen R.A."/>
            <person name="Hu H."/>
            <person name="Hunt B.G."/>
            <person name="Huylmans A.K."/>
            <person name="Khalil S.M."/>
            <person name="Mitchell R.D."/>
            <person name="Munoz-Torres M.C."/>
            <person name="Mustard J.A."/>
            <person name="Pan H."/>
            <person name="Reese J.T."/>
            <person name="Scharf M.E."/>
            <person name="Sun F."/>
            <person name="Vogel H."/>
            <person name="Xiao J."/>
            <person name="Yang W."/>
            <person name="Yang Z."/>
            <person name="Yang Z."/>
            <person name="Zhou J."/>
            <person name="Zhu J."/>
            <person name="Brent C.S."/>
            <person name="Elsik C.G."/>
            <person name="Goodisman M.A."/>
            <person name="Liberles D.A."/>
            <person name="Roe R.M."/>
            <person name="Vargo E.L."/>
            <person name="Vilcinskas A."/>
            <person name="Wang J."/>
            <person name="Bornberg-Bauer E."/>
            <person name="Korb J."/>
            <person name="Zhang G."/>
            <person name="Liebig J."/>
        </authorList>
    </citation>
    <scope>NUCLEOTIDE SEQUENCE [LARGE SCALE GENOMIC DNA]</scope>
    <source>
        <tissue evidence="3">Whole organism</tissue>
    </source>
</reference>
<gene>
    <name evidence="3" type="ORF">L798_01783</name>
</gene>
<feature type="compositionally biased region" description="Basic and acidic residues" evidence="1">
    <location>
        <begin position="254"/>
        <end position="263"/>
    </location>
</feature>
<dbReference type="eggNOG" id="ENOG502SE1M">
    <property type="taxonomic scope" value="Eukaryota"/>
</dbReference>
<sequence>MIDFGEVDVGYSDMQTVFLACIATLLPLMFILVVAIGVRFLWRRCHARKGEGYEGVLQRDESSGPLAVKSLSVSGNLLSDELKTSESQFSMTPGEEIEYGTSQSPLLSFGTSSRSLPNHTSKSANGSIITMTLKNNHLIVETQETEVTLGNGSTKTMTTKFTTSSSPNENNVFVVEVQQSGAARSSDSDLYPKLSSSAVSSQEDIDEEDGSRRSSSQRAQVHRPPDMDVDEVSVEDMSDELEDEEDEDTEEDMTERKVTRDGTSEDDQDRSANTNTGLSQSDLSISSSGSNNPSYRYGNQVGYEGGHFGYPQYVGYTASDEKAKRTAGGGKLVVPRWNNQATAEMKRASSVTDSSDKVSINRHLRGRYSIDVTPVSGRLLSDIQAIERRRQLQEDERLQEEQRQLGNGSVVLAVANGITTPPSVNDKMEDSQQDGPPAPTELDEKHAGAERISDNKSGVNLATEPEGDKPATEAKDKKFEEDCVSAPTQRSPLSVITPELYTQIKQTTKSLILDKATRPGLSPKFEKFRNENSPLDEIEKSVANDSSEASDTAPVKSQEYENKAFVPSDQITS</sequence>
<feature type="region of interest" description="Disordered" evidence="1">
    <location>
        <begin position="180"/>
        <end position="298"/>
    </location>
</feature>
<evidence type="ECO:0000313" key="4">
    <source>
        <dbReference type="Proteomes" id="UP000027135"/>
    </source>
</evidence>
<evidence type="ECO:0000256" key="1">
    <source>
        <dbReference type="SAM" id="MobiDB-lite"/>
    </source>
</evidence>
<dbReference type="EMBL" id="KK853329">
    <property type="protein sequence ID" value="KDR08436.1"/>
    <property type="molecule type" value="Genomic_DNA"/>
</dbReference>
<feature type="region of interest" description="Disordered" evidence="1">
    <location>
        <begin position="144"/>
        <end position="167"/>
    </location>
</feature>